<evidence type="ECO:0000256" key="3">
    <source>
        <dbReference type="ARBA" id="ARBA00022448"/>
    </source>
</evidence>
<feature type="domain" description="TonB-dependent receptor plug" evidence="16">
    <location>
        <begin position="43"/>
        <end position="154"/>
    </location>
</feature>
<organism evidence="17 18">
    <name type="scientific">Polynucleobacter arcticus</name>
    <dbReference type="NCBI Taxonomy" id="1743165"/>
    <lineage>
        <taxon>Bacteria</taxon>
        <taxon>Pseudomonadati</taxon>
        <taxon>Pseudomonadota</taxon>
        <taxon>Betaproteobacteria</taxon>
        <taxon>Burkholderiales</taxon>
        <taxon>Burkholderiaceae</taxon>
        <taxon>Polynucleobacter</taxon>
    </lineage>
</organism>
<evidence type="ECO:0000256" key="7">
    <source>
        <dbReference type="ARBA" id="ARBA00023077"/>
    </source>
</evidence>
<evidence type="ECO:0000256" key="2">
    <source>
        <dbReference type="ARBA" id="ARBA00009810"/>
    </source>
</evidence>
<dbReference type="InterPro" id="IPR000531">
    <property type="entry name" value="Beta-barrel_TonB"/>
</dbReference>
<feature type="domain" description="TonB-dependent receptor-like beta-barrel" evidence="15">
    <location>
        <begin position="236"/>
        <end position="662"/>
    </location>
</feature>
<evidence type="ECO:0000256" key="9">
    <source>
        <dbReference type="ARBA" id="ARBA00023170"/>
    </source>
</evidence>
<feature type="short sequence motif" description="TonB C-terminal box" evidence="12">
    <location>
        <begin position="688"/>
        <end position="705"/>
    </location>
</feature>
<keyword evidence="5 11" id="KW-0812">Transmembrane</keyword>
<dbReference type="RefSeq" id="WP_173959787.1">
    <property type="nucleotide sequence ID" value="NZ_CBCSCC010000010.1"/>
</dbReference>
<dbReference type="Gene3D" id="2.170.130.10">
    <property type="entry name" value="TonB-dependent receptor, plug domain"/>
    <property type="match status" value="1"/>
</dbReference>
<dbReference type="InterPro" id="IPR036942">
    <property type="entry name" value="Beta-barrel_TonB_sf"/>
</dbReference>
<feature type="signal peptide" evidence="14">
    <location>
        <begin position="1"/>
        <end position="25"/>
    </location>
</feature>
<comment type="subcellular location">
    <subcellularLocation>
        <location evidence="1 11">Cell outer membrane</location>
        <topology evidence="1 11">Multi-pass membrane protein</topology>
    </subcellularLocation>
</comment>
<evidence type="ECO:0000256" key="10">
    <source>
        <dbReference type="ARBA" id="ARBA00023237"/>
    </source>
</evidence>
<keyword evidence="4 11" id="KW-1134">Transmembrane beta strand</keyword>
<name>A0A6M9PML2_9BURK</name>
<dbReference type="PROSITE" id="PS01156">
    <property type="entry name" value="TONB_DEPENDENT_REC_2"/>
    <property type="match status" value="1"/>
</dbReference>
<accession>A0A6M9PML2</accession>
<dbReference type="GO" id="GO:0009279">
    <property type="term" value="C:cell outer membrane"/>
    <property type="evidence" value="ECO:0007669"/>
    <property type="project" value="UniProtKB-SubCell"/>
</dbReference>
<keyword evidence="9 17" id="KW-0675">Receptor</keyword>
<reference evidence="17 18" key="1">
    <citation type="submission" date="2018-04" db="EMBL/GenBank/DDBJ databases">
        <title>Polynucleobacter sp. UK-Long2-W17 genome.</title>
        <authorList>
            <person name="Hahn M.W."/>
        </authorList>
    </citation>
    <scope>NUCLEOTIDE SEQUENCE [LARGE SCALE GENOMIC DNA]</scope>
    <source>
        <strain evidence="17 18">UK-Long2-W17</strain>
    </source>
</reference>
<evidence type="ECO:0000256" key="1">
    <source>
        <dbReference type="ARBA" id="ARBA00004571"/>
    </source>
</evidence>
<sequence>MKQQFSSKTLVALLCGAATTFNAVAQNSQSTVIVSGSRFEENLNEVPANVQVITREEIAESTSSNIPDILSQIGGLNVRNTAGGQLNLGATVDMGGYGPTASSTTLVLIDGQRINAIDSSSVSWESIPLDSINRIEILRGGASVQYGNGALGGVINIITNGGSKNLNQASTSYGSFNTLVNNAIFRNTVDQTTLQLSANTSNTSGWRQNSAANAYAFDAKVTQSLGGKDNVYADVFYSYSNQQMPGGTLGQVGQGNPQLAKFNNIGSGNTVSNTGFRAGIAKELNGMFNLEVDGFYSNKNTFFNQPYYSTAASGVGDYPTISPSFTNYGGWQANFSPRIKANFGSLGTSILGYEFNKASQSSGSNYSSVINAAADRAYPPGPYGVSSLPLQSSTSASLYSQSVYFIGKLPVVNGLDFDGGYRYQTQSASANGVSIWRGTTNANPSQTYSANAGDVALNFKYLDGQRVYIKWNQSYRFPNVDEFWGWSSAGGSPQFGGILRPQTAQTYEVGGNWRVLKTNLTASVFTSVSQNEILYNPATFNNSNSPYNINRNGANLNILTAFTSKLSFGGGGTLQNAFYANGPYQNQAIAQVPNLLLNARATYALTSNWSLGGAVNYVSNQRYDAAPAYYNSLNVMPSYTVADVYANYKAGNWETRLTVKNVGNAQYSTYGGYGFVQLPDNSSGNSYYYYANDPRSVFVSAKYNF</sequence>
<comment type="similarity">
    <text evidence="2 11 13">Belongs to the TonB-dependent receptor family.</text>
</comment>
<dbReference type="Proteomes" id="UP000501090">
    <property type="component" value="Chromosome"/>
</dbReference>
<evidence type="ECO:0000259" key="15">
    <source>
        <dbReference type="Pfam" id="PF00593"/>
    </source>
</evidence>
<dbReference type="SUPFAM" id="SSF56935">
    <property type="entry name" value="Porins"/>
    <property type="match status" value="1"/>
</dbReference>
<keyword evidence="7 13" id="KW-0798">TonB box</keyword>
<evidence type="ECO:0000256" key="13">
    <source>
        <dbReference type="RuleBase" id="RU003357"/>
    </source>
</evidence>
<dbReference type="InterPro" id="IPR037066">
    <property type="entry name" value="Plug_dom_sf"/>
</dbReference>
<evidence type="ECO:0000256" key="8">
    <source>
        <dbReference type="ARBA" id="ARBA00023136"/>
    </source>
</evidence>
<dbReference type="PROSITE" id="PS52016">
    <property type="entry name" value="TONB_DEPENDENT_REC_3"/>
    <property type="match status" value="1"/>
</dbReference>
<evidence type="ECO:0000256" key="5">
    <source>
        <dbReference type="ARBA" id="ARBA00022692"/>
    </source>
</evidence>
<keyword evidence="18" id="KW-1185">Reference proteome</keyword>
<dbReference type="InterPro" id="IPR039426">
    <property type="entry name" value="TonB-dep_rcpt-like"/>
</dbReference>
<keyword evidence="8 11" id="KW-0472">Membrane</keyword>
<dbReference type="Pfam" id="PF00593">
    <property type="entry name" value="TonB_dep_Rec_b-barrel"/>
    <property type="match status" value="1"/>
</dbReference>
<dbReference type="Gene3D" id="2.40.170.20">
    <property type="entry name" value="TonB-dependent receptor, beta-barrel domain"/>
    <property type="match status" value="1"/>
</dbReference>
<evidence type="ECO:0000313" key="17">
    <source>
        <dbReference type="EMBL" id="QKM60017.1"/>
    </source>
</evidence>
<dbReference type="GO" id="GO:0044718">
    <property type="term" value="P:siderophore transmembrane transport"/>
    <property type="evidence" value="ECO:0007669"/>
    <property type="project" value="TreeGrafter"/>
</dbReference>
<evidence type="ECO:0000256" key="4">
    <source>
        <dbReference type="ARBA" id="ARBA00022452"/>
    </source>
</evidence>
<dbReference type="PANTHER" id="PTHR30069">
    <property type="entry name" value="TONB-DEPENDENT OUTER MEMBRANE RECEPTOR"/>
    <property type="match status" value="1"/>
</dbReference>
<dbReference type="GO" id="GO:0015344">
    <property type="term" value="F:siderophore uptake transmembrane transporter activity"/>
    <property type="evidence" value="ECO:0007669"/>
    <property type="project" value="TreeGrafter"/>
</dbReference>
<evidence type="ECO:0000256" key="11">
    <source>
        <dbReference type="PROSITE-ProRule" id="PRU01360"/>
    </source>
</evidence>
<dbReference type="Pfam" id="PF07715">
    <property type="entry name" value="Plug"/>
    <property type="match status" value="1"/>
</dbReference>
<dbReference type="AlphaFoldDB" id="A0A6M9PML2"/>
<gene>
    <name evidence="17" type="ORF">DN92_02600</name>
</gene>
<evidence type="ECO:0000256" key="6">
    <source>
        <dbReference type="ARBA" id="ARBA00022729"/>
    </source>
</evidence>
<evidence type="ECO:0000259" key="16">
    <source>
        <dbReference type="Pfam" id="PF07715"/>
    </source>
</evidence>
<dbReference type="InterPro" id="IPR012910">
    <property type="entry name" value="Plug_dom"/>
</dbReference>
<dbReference type="KEGG" id="pard:DN92_02600"/>
<dbReference type="PANTHER" id="PTHR30069:SF27">
    <property type="entry name" value="BLL4766 PROTEIN"/>
    <property type="match status" value="1"/>
</dbReference>
<keyword evidence="10 11" id="KW-0998">Cell outer membrane</keyword>
<dbReference type="EMBL" id="CP028940">
    <property type="protein sequence ID" value="QKM60017.1"/>
    <property type="molecule type" value="Genomic_DNA"/>
</dbReference>
<evidence type="ECO:0000313" key="18">
    <source>
        <dbReference type="Proteomes" id="UP000501090"/>
    </source>
</evidence>
<protein>
    <submittedName>
        <fullName evidence="17">TonB-dependent receptor</fullName>
    </submittedName>
</protein>
<keyword evidence="6 14" id="KW-0732">Signal</keyword>
<evidence type="ECO:0000256" key="14">
    <source>
        <dbReference type="SAM" id="SignalP"/>
    </source>
</evidence>
<proteinExistence type="inferred from homology"/>
<feature type="chain" id="PRO_5027023188" evidence="14">
    <location>
        <begin position="26"/>
        <end position="705"/>
    </location>
</feature>
<dbReference type="InterPro" id="IPR010917">
    <property type="entry name" value="TonB_rcpt_CS"/>
</dbReference>
<evidence type="ECO:0000256" key="12">
    <source>
        <dbReference type="PROSITE-ProRule" id="PRU10144"/>
    </source>
</evidence>
<keyword evidence="3 11" id="KW-0813">Transport</keyword>